<gene>
    <name evidence="2" type="ORF">CLUMA_CG009775</name>
</gene>
<accession>A0A1J1IBJ9</accession>
<keyword evidence="3" id="KW-1185">Reference proteome</keyword>
<name>A0A1J1IBJ9_9DIPT</name>
<dbReference type="EMBL" id="CVRI01000043">
    <property type="protein sequence ID" value="CRK96358.1"/>
    <property type="molecule type" value="Genomic_DNA"/>
</dbReference>
<reference evidence="2 3" key="1">
    <citation type="submission" date="2015-04" db="EMBL/GenBank/DDBJ databases">
        <authorList>
            <person name="Syromyatnikov M.Y."/>
            <person name="Popov V.N."/>
        </authorList>
    </citation>
    <scope>NUCLEOTIDE SEQUENCE [LARGE SCALE GENOMIC DNA]</scope>
</reference>
<organism evidence="2 3">
    <name type="scientific">Clunio marinus</name>
    <dbReference type="NCBI Taxonomy" id="568069"/>
    <lineage>
        <taxon>Eukaryota</taxon>
        <taxon>Metazoa</taxon>
        <taxon>Ecdysozoa</taxon>
        <taxon>Arthropoda</taxon>
        <taxon>Hexapoda</taxon>
        <taxon>Insecta</taxon>
        <taxon>Pterygota</taxon>
        <taxon>Neoptera</taxon>
        <taxon>Endopterygota</taxon>
        <taxon>Diptera</taxon>
        <taxon>Nematocera</taxon>
        <taxon>Chironomoidea</taxon>
        <taxon>Chironomidae</taxon>
        <taxon>Clunio</taxon>
    </lineage>
</organism>
<keyword evidence="1" id="KW-0812">Transmembrane</keyword>
<dbReference type="Pfam" id="PF10166">
    <property type="entry name" value="DUF2368"/>
    <property type="match status" value="1"/>
</dbReference>
<evidence type="ECO:0000313" key="3">
    <source>
        <dbReference type="Proteomes" id="UP000183832"/>
    </source>
</evidence>
<keyword evidence="1" id="KW-0472">Membrane</keyword>
<dbReference type="AlphaFoldDB" id="A0A1J1IBJ9"/>
<dbReference type="InterPro" id="IPR019319">
    <property type="entry name" value="Plg-R(KT)"/>
</dbReference>
<dbReference type="GO" id="GO:0005886">
    <property type="term" value="C:plasma membrane"/>
    <property type="evidence" value="ECO:0007669"/>
    <property type="project" value="InterPro"/>
</dbReference>
<dbReference type="Proteomes" id="UP000183832">
    <property type="component" value="Unassembled WGS sequence"/>
</dbReference>
<dbReference type="OrthoDB" id="10256697at2759"/>
<dbReference type="PANTHER" id="PTHR13411:SF6">
    <property type="entry name" value="PLASMINOGEN RECEPTOR (KT)"/>
    <property type="match status" value="1"/>
</dbReference>
<sequence>MGGFFSTHTAVEKTFRKNQEYISEMNKLKMERWIQMQYQIKQREKALEIARNRELFIWMFGFYVVAASGIVSKFARVKRPAVLTPLIPLSFITLYVGDLGYGSKLQRIHAEAEMIMEHEHELLNFPMGLPTVASIDAARVELDEERRLHPNHI</sequence>
<evidence type="ECO:0000313" key="2">
    <source>
        <dbReference type="EMBL" id="CRK96358.1"/>
    </source>
</evidence>
<feature type="transmembrane region" description="Helical" evidence="1">
    <location>
        <begin position="81"/>
        <end position="101"/>
    </location>
</feature>
<protein>
    <submittedName>
        <fullName evidence="2">CLUMA_CG009775, isoform A</fullName>
    </submittedName>
</protein>
<evidence type="ECO:0000256" key="1">
    <source>
        <dbReference type="SAM" id="Phobius"/>
    </source>
</evidence>
<dbReference type="PANTHER" id="PTHR13411">
    <property type="entry name" value="PLASMINOGEN RECEPTOR (KT)"/>
    <property type="match status" value="1"/>
</dbReference>
<proteinExistence type="predicted"/>
<feature type="transmembrane region" description="Helical" evidence="1">
    <location>
        <begin position="55"/>
        <end position="75"/>
    </location>
</feature>
<keyword evidence="1" id="KW-1133">Transmembrane helix</keyword>